<evidence type="ECO:0000256" key="4">
    <source>
        <dbReference type="ARBA" id="ARBA00023002"/>
    </source>
</evidence>
<reference evidence="6 7" key="1">
    <citation type="submission" date="2021-03" db="EMBL/GenBank/DDBJ databases">
        <title>Sequencing the genomes of 1000 actinobacteria strains.</title>
        <authorList>
            <person name="Klenk H.-P."/>
        </authorList>
    </citation>
    <scope>NUCLEOTIDE SEQUENCE [LARGE SCALE GENOMIC DNA]</scope>
    <source>
        <strain evidence="6 7">DSM 45516</strain>
    </source>
</reference>
<comment type="similarity">
    <text evidence="1">Belongs to the cysteine dioxygenase family.</text>
</comment>
<dbReference type="PANTHER" id="PTHR12918">
    <property type="entry name" value="CYSTEINE DIOXYGENASE"/>
    <property type="match status" value="1"/>
</dbReference>
<keyword evidence="5" id="KW-0408">Iron</keyword>
<name>A0ABS4QCX3_9NOCA</name>
<comment type="caution">
    <text evidence="6">The sequence shown here is derived from an EMBL/GenBank/DDBJ whole genome shotgun (WGS) entry which is preliminary data.</text>
</comment>
<evidence type="ECO:0000256" key="1">
    <source>
        <dbReference type="ARBA" id="ARBA00006622"/>
    </source>
</evidence>
<keyword evidence="2" id="KW-0479">Metal-binding</keyword>
<organism evidence="6 7">
    <name type="scientific">Nocardia goodfellowii</name>
    <dbReference type="NCBI Taxonomy" id="882446"/>
    <lineage>
        <taxon>Bacteria</taxon>
        <taxon>Bacillati</taxon>
        <taxon>Actinomycetota</taxon>
        <taxon>Actinomycetes</taxon>
        <taxon>Mycobacteriales</taxon>
        <taxon>Nocardiaceae</taxon>
        <taxon>Nocardia</taxon>
    </lineage>
</organism>
<dbReference type="InterPro" id="IPR010300">
    <property type="entry name" value="CDO_1"/>
</dbReference>
<keyword evidence="7" id="KW-1185">Reference proteome</keyword>
<accession>A0ABS4QCX3</accession>
<proteinExistence type="inferred from homology"/>
<evidence type="ECO:0000313" key="7">
    <source>
        <dbReference type="Proteomes" id="UP001519325"/>
    </source>
</evidence>
<dbReference type="Proteomes" id="UP001519325">
    <property type="component" value="Unassembled WGS sequence"/>
</dbReference>
<sequence>MELLTQTRPGLSRLIDGIRPALGAGDPHRIATAVAEALRTHRPGTGILTAGEQRGAETGIGRVLLHTEERFSIQAVIWQSGQETYIHDHIAWCAFAVLRGVEEETLYRDDGDHLTLLGQSVNGAGEVSGFAPPGDIHKVRNPGNTPAITLHVYGADLGGGRSSVHRVYDLPVRPRPDRS</sequence>
<dbReference type="RefSeq" id="WP_209888371.1">
    <property type="nucleotide sequence ID" value="NZ_JAGGMR010000001.1"/>
</dbReference>
<dbReference type="Gene3D" id="2.60.120.10">
    <property type="entry name" value="Jelly Rolls"/>
    <property type="match status" value="1"/>
</dbReference>
<dbReference type="PANTHER" id="PTHR12918:SF1">
    <property type="entry name" value="CYSTEINE DIOXYGENASE TYPE 1"/>
    <property type="match status" value="1"/>
</dbReference>
<keyword evidence="3" id="KW-0223">Dioxygenase</keyword>
<evidence type="ECO:0000256" key="3">
    <source>
        <dbReference type="ARBA" id="ARBA00022964"/>
    </source>
</evidence>
<dbReference type="InterPro" id="IPR011051">
    <property type="entry name" value="RmlC_Cupin_sf"/>
</dbReference>
<gene>
    <name evidence="6" type="ORF">BJ987_002445</name>
</gene>
<protein>
    <submittedName>
        <fullName evidence="6">Metal-dependent enzyme (Double-stranded beta helix superfamily)</fullName>
    </submittedName>
</protein>
<evidence type="ECO:0000313" key="6">
    <source>
        <dbReference type="EMBL" id="MBP2189544.1"/>
    </source>
</evidence>
<dbReference type="SUPFAM" id="SSF51182">
    <property type="entry name" value="RmlC-like cupins"/>
    <property type="match status" value="1"/>
</dbReference>
<evidence type="ECO:0000256" key="2">
    <source>
        <dbReference type="ARBA" id="ARBA00022723"/>
    </source>
</evidence>
<keyword evidence="4" id="KW-0560">Oxidoreductase</keyword>
<evidence type="ECO:0000256" key="5">
    <source>
        <dbReference type="ARBA" id="ARBA00023004"/>
    </source>
</evidence>
<dbReference type="EMBL" id="JAGGMR010000001">
    <property type="protein sequence ID" value="MBP2189544.1"/>
    <property type="molecule type" value="Genomic_DNA"/>
</dbReference>
<dbReference type="InterPro" id="IPR014710">
    <property type="entry name" value="RmlC-like_jellyroll"/>
</dbReference>
<dbReference type="CDD" id="cd10548">
    <property type="entry name" value="cupin_CDO"/>
    <property type="match status" value="1"/>
</dbReference>